<accession>A0A3B0R773</accession>
<dbReference type="EMBL" id="UOED01000025">
    <property type="protein sequence ID" value="VAV87347.1"/>
    <property type="molecule type" value="Genomic_DNA"/>
</dbReference>
<dbReference type="AlphaFoldDB" id="A0A3B0R773"/>
<feature type="region of interest" description="Disordered" evidence="1">
    <location>
        <begin position="124"/>
        <end position="148"/>
    </location>
</feature>
<feature type="compositionally biased region" description="Polar residues" evidence="1">
    <location>
        <begin position="135"/>
        <end position="148"/>
    </location>
</feature>
<organism evidence="2">
    <name type="scientific">hydrothermal vent metagenome</name>
    <dbReference type="NCBI Taxonomy" id="652676"/>
    <lineage>
        <taxon>unclassified sequences</taxon>
        <taxon>metagenomes</taxon>
        <taxon>ecological metagenomes</taxon>
    </lineage>
</organism>
<evidence type="ECO:0000313" key="2">
    <source>
        <dbReference type="EMBL" id="VAV87347.1"/>
    </source>
</evidence>
<proteinExistence type="predicted"/>
<evidence type="ECO:0000256" key="1">
    <source>
        <dbReference type="SAM" id="MobiDB-lite"/>
    </source>
</evidence>
<gene>
    <name evidence="2" type="ORF">MNBD_ALPHA02-1888</name>
</gene>
<sequence length="148" mass="16599">MPNNILTENPENLDPLINTIKDLTRVISEETILLKTNRPKELEKFLPLKNQLMASYQKEMTDLNNRGGLLGGGNGPALRQLKQESRIFQSVLTRHTRLVKALKTISENMIKTISNEVVKRQNQTSQYDAGGSKAANKNPTSITLNQTI</sequence>
<reference evidence="2" key="1">
    <citation type="submission" date="2018-06" db="EMBL/GenBank/DDBJ databases">
        <authorList>
            <person name="Zhirakovskaya E."/>
        </authorList>
    </citation>
    <scope>NUCLEOTIDE SEQUENCE</scope>
</reference>
<protein>
    <submittedName>
        <fullName evidence="2">Uncharacterized protein</fullName>
    </submittedName>
</protein>
<name>A0A3B0R773_9ZZZZ</name>